<keyword evidence="2" id="KW-1185">Reference proteome</keyword>
<protein>
    <submittedName>
        <fullName evidence="1">Uncharacterized protein</fullName>
    </submittedName>
</protein>
<evidence type="ECO:0000313" key="1">
    <source>
        <dbReference type="EMBL" id="MDR6289979.1"/>
    </source>
</evidence>
<gene>
    <name evidence="1" type="ORF">E9232_002500</name>
</gene>
<dbReference type="RefSeq" id="WP_309794369.1">
    <property type="nucleotide sequence ID" value="NZ_JAVDPW010000004.1"/>
</dbReference>
<accession>A0ABU1JPP8</accession>
<evidence type="ECO:0000313" key="2">
    <source>
        <dbReference type="Proteomes" id="UP001262410"/>
    </source>
</evidence>
<dbReference type="EMBL" id="JAVDPW010000004">
    <property type="protein sequence ID" value="MDR6289979.1"/>
    <property type="molecule type" value="Genomic_DNA"/>
</dbReference>
<proteinExistence type="predicted"/>
<name>A0ABU1JPP8_9PROT</name>
<sequence>MMIGLIAGLLGSTIGRWLAVGTLAAAILTLVVWRVFSAGKASVAALQTQETLTHVLDVVRRDQALRSLSPGARRRWLREYAERRGD</sequence>
<comment type="caution">
    <text evidence="1">The sequence shown here is derived from an EMBL/GenBank/DDBJ whole genome shotgun (WGS) entry which is preliminary data.</text>
</comment>
<dbReference type="Proteomes" id="UP001262410">
    <property type="component" value="Unassembled WGS sequence"/>
</dbReference>
<reference evidence="1 2" key="1">
    <citation type="submission" date="2023-07" db="EMBL/GenBank/DDBJ databases">
        <title>Sorghum-associated microbial communities from plants grown in Nebraska, USA.</title>
        <authorList>
            <person name="Schachtman D."/>
        </authorList>
    </citation>
    <scope>NUCLEOTIDE SEQUENCE [LARGE SCALE GENOMIC DNA]</scope>
    <source>
        <strain evidence="1 2">584</strain>
    </source>
</reference>
<organism evidence="1 2">
    <name type="scientific">Inquilinus ginsengisoli</name>
    <dbReference type="NCBI Taxonomy" id="363840"/>
    <lineage>
        <taxon>Bacteria</taxon>
        <taxon>Pseudomonadati</taxon>
        <taxon>Pseudomonadota</taxon>
        <taxon>Alphaproteobacteria</taxon>
        <taxon>Rhodospirillales</taxon>
        <taxon>Rhodospirillaceae</taxon>
        <taxon>Inquilinus</taxon>
    </lineage>
</organism>